<name>Q6SEX6_9BACT</name>
<accession>Q6SEX6</accession>
<dbReference type="InterPro" id="IPR006311">
    <property type="entry name" value="TAT_signal"/>
</dbReference>
<dbReference type="PROSITE" id="PS51318">
    <property type="entry name" value="TAT"/>
    <property type="match status" value="1"/>
</dbReference>
<comment type="similarity">
    <text evidence="1">Belongs to the leucine-binding protein family.</text>
</comment>
<evidence type="ECO:0000259" key="3">
    <source>
        <dbReference type="Pfam" id="PF13458"/>
    </source>
</evidence>
<dbReference type="AlphaFoldDB" id="Q6SEX6"/>
<evidence type="ECO:0000313" key="4">
    <source>
        <dbReference type="EMBL" id="AAR38446.1"/>
    </source>
</evidence>
<dbReference type="InterPro" id="IPR051010">
    <property type="entry name" value="BCAA_transport"/>
</dbReference>
<gene>
    <name evidence="4" type="ORF">MBMO_EBAC080-L028H02.111</name>
</gene>
<protein>
    <submittedName>
        <fullName evidence="4">Tat (Twin-arginine translocation) pathway signal sequence domain protein</fullName>
    </submittedName>
</protein>
<reference evidence="4" key="1">
    <citation type="submission" date="2003-11" db="EMBL/GenBank/DDBJ databases">
        <authorList>
            <person name="Heidelberg J.F."/>
            <person name="Eisen J.A."/>
            <person name="Nelson W.C."/>
            <person name="DeLong E.F."/>
        </authorList>
    </citation>
    <scope>NUCLEOTIDE SEQUENCE</scope>
</reference>
<feature type="domain" description="Leucine-binding protein" evidence="3">
    <location>
        <begin position="43"/>
        <end position="384"/>
    </location>
</feature>
<sequence>MQNHVKKENLTRRQILKTSLTGAGAIAAGTLGLPSLVTAGEDTIRVGHITPRSGFLGTLGDYGFRGVNLAVEELNAAGGILGREVDLFSEDSVGSAVAPTKAQKLIEKRKVHFLVGEISSGSGGGIMATANRLKTLYMQTGCNSDALRGEKCNPYSFHIEAGNTMYTKTIGNWQNRAGNVDGKNFYMLTADYAFGHDLARVSTRFLTENGGNVMANELIATGTPDYSPYILKIKAAAPDFVYINLAGGDQTTFLKQYKEFGLPFKVSGGVMDTAGFWAAGIESITGYWQSLWYHGMQTDTSQAFTKAFVEKYKKPPENQAWGDYMGVKIMAAAMEEAKTTDPDAIIGLLESGMDFDILKPRKGTFRKSDHSLLQEMFVVKVKDKADMADKWDIFEIVEASPGTNENLDVIQPTQAENACNMG</sequence>
<dbReference type="PANTHER" id="PTHR30483">
    <property type="entry name" value="LEUCINE-SPECIFIC-BINDING PROTEIN"/>
    <property type="match status" value="1"/>
</dbReference>
<evidence type="ECO:0000256" key="1">
    <source>
        <dbReference type="ARBA" id="ARBA00010062"/>
    </source>
</evidence>
<evidence type="ECO:0000256" key="2">
    <source>
        <dbReference type="ARBA" id="ARBA00022729"/>
    </source>
</evidence>
<dbReference type="Gene3D" id="3.40.50.2300">
    <property type="match status" value="2"/>
</dbReference>
<dbReference type="Pfam" id="PF13458">
    <property type="entry name" value="Peripla_BP_6"/>
    <property type="match status" value="1"/>
</dbReference>
<dbReference type="InterPro" id="IPR028081">
    <property type="entry name" value="Leu-bd"/>
</dbReference>
<dbReference type="EMBL" id="AY458649">
    <property type="protein sequence ID" value="AAR38446.1"/>
    <property type="molecule type" value="Genomic_DNA"/>
</dbReference>
<dbReference type="InterPro" id="IPR028082">
    <property type="entry name" value="Peripla_BP_I"/>
</dbReference>
<dbReference type="SUPFAM" id="SSF53822">
    <property type="entry name" value="Periplasmic binding protein-like I"/>
    <property type="match status" value="1"/>
</dbReference>
<organism evidence="4">
    <name type="scientific">uncultured marine bacterium 582</name>
    <dbReference type="NCBI Taxonomy" id="257402"/>
    <lineage>
        <taxon>Bacteria</taxon>
        <taxon>environmental samples</taxon>
    </lineage>
</organism>
<proteinExistence type="inferred from homology"/>
<dbReference type="PANTHER" id="PTHR30483:SF6">
    <property type="entry name" value="PERIPLASMIC BINDING PROTEIN OF ABC TRANSPORTER FOR NATURAL AMINO ACIDS"/>
    <property type="match status" value="1"/>
</dbReference>
<keyword evidence="2" id="KW-0732">Signal</keyword>
<reference evidence="4" key="2">
    <citation type="submission" date="2003-12" db="EMBL/GenBank/DDBJ databases">
        <title>Monterey Bay Coastal Ocean Microbial Observatory environmental clone sequencing.</title>
        <authorList>
            <person name="DeLong E.F."/>
        </authorList>
    </citation>
    <scope>NUCLEOTIDE SEQUENCE</scope>
</reference>